<accession>A9AVW4</accession>
<dbReference type="EMBL" id="CP000875">
    <property type="protein sequence ID" value="ABX03202.1"/>
    <property type="molecule type" value="Genomic_DNA"/>
</dbReference>
<name>A9AVW4_HERA2</name>
<evidence type="ECO:0000313" key="2">
    <source>
        <dbReference type="Proteomes" id="UP000000787"/>
    </source>
</evidence>
<dbReference type="STRING" id="316274.Haur_0554"/>
<dbReference type="BioCyc" id="HAUR316274:GHYA-563-MONOMER"/>
<dbReference type="AlphaFoldDB" id="A9AVW4"/>
<dbReference type="KEGG" id="hau:Haur_0554"/>
<dbReference type="InParanoid" id="A9AVW4"/>
<reference evidence="1 2" key="1">
    <citation type="journal article" date="2011" name="Stand. Genomic Sci.">
        <title>Complete genome sequence of the filamentous gliding predatory bacterium Herpetosiphon aurantiacus type strain (114-95(T)).</title>
        <authorList>
            <person name="Kiss H."/>
            <person name="Nett M."/>
            <person name="Domin N."/>
            <person name="Martin K."/>
            <person name="Maresca J.A."/>
            <person name="Copeland A."/>
            <person name="Lapidus A."/>
            <person name="Lucas S."/>
            <person name="Berry K.W."/>
            <person name="Glavina Del Rio T."/>
            <person name="Dalin E."/>
            <person name="Tice H."/>
            <person name="Pitluck S."/>
            <person name="Richardson P."/>
            <person name="Bruce D."/>
            <person name="Goodwin L."/>
            <person name="Han C."/>
            <person name="Detter J.C."/>
            <person name="Schmutz J."/>
            <person name="Brettin T."/>
            <person name="Land M."/>
            <person name="Hauser L."/>
            <person name="Kyrpides N.C."/>
            <person name="Ivanova N."/>
            <person name="Goker M."/>
            <person name="Woyke T."/>
            <person name="Klenk H.P."/>
            <person name="Bryant D.A."/>
        </authorList>
    </citation>
    <scope>NUCLEOTIDE SEQUENCE [LARGE SCALE GENOMIC DNA]</scope>
    <source>
        <strain evidence="2">ATCC 23779 / DSM 785 / 114-95</strain>
    </source>
</reference>
<dbReference type="Proteomes" id="UP000000787">
    <property type="component" value="Chromosome"/>
</dbReference>
<proteinExistence type="predicted"/>
<evidence type="ECO:0000313" key="1">
    <source>
        <dbReference type="EMBL" id="ABX03202.1"/>
    </source>
</evidence>
<organism evidence="1 2">
    <name type="scientific">Herpetosiphon aurantiacus (strain ATCC 23779 / DSM 785 / 114-95)</name>
    <dbReference type="NCBI Taxonomy" id="316274"/>
    <lineage>
        <taxon>Bacteria</taxon>
        <taxon>Bacillati</taxon>
        <taxon>Chloroflexota</taxon>
        <taxon>Chloroflexia</taxon>
        <taxon>Herpetosiphonales</taxon>
        <taxon>Herpetosiphonaceae</taxon>
        <taxon>Herpetosiphon</taxon>
    </lineage>
</organism>
<protein>
    <submittedName>
        <fullName evidence="1">Uncharacterized protein</fullName>
    </submittedName>
</protein>
<gene>
    <name evidence="1" type="ordered locus">Haur_0554</name>
</gene>
<sequence>MAKKGVAQYQSFAKRFRVRIDGATRDLLNEAALAGEGYAKQNMMANNSIDTGFALNSIHAVLVDGQGVDSSTTDLPDKHGDVVQRTSAGLPAMGDNTSAVGCAANYAIYIELRAPFLFPALDQVKADFGGIVQVVRRKRGL</sequence>
<keyword evidence="2" id="KW-1185">Reference proteome</keyword>
<dbReference type="HOGENOM" id="CLU_1822676_0_0_0"/>